<evidence type="ECO:0000256" key="1">
    <source>
        <dbReference type="SAM" id="Phobius"/>
    </source>
</evidence>
<keyword evidence="1" id="KW-1133">Transmembrane helix</keyword>
<dbReference type="EMBL" id="BMKF01000002">
    <property type="protein sequence ID" value="GGB69809.1"/>
    <property type="molecule type" value="Genomic_DNA"/>
</dbReference>
<keyword evidence="1" id="KW-0812">Transmembrane</keyword>
<gene>
    <name evidence="2" type="ORF">GCM10011503_18090</name>
</gene>
<name>A0ABQ1JM72_9PROT</name>
<evidence type="ECO:0000313" key="3">
    <source>
        <dbReference type="Proteomes" id="UP000628854"/>
    </source>
</evidence>
<proteinExistence type="predicted"/>
<accession>A0ABQ1JM72</accession>
<sequence>MSNVEKLPIPPHREGPAVTLIGTDLPAQYLEEAEPSPLMHSASLWWRRIVRLFQILLVLILVGFYPAMIVASHSINDDPVVLSAETPWASPETGVMLSLIARELEGPGWASDRAGWHPQARLTGLPEWQKSLSASLSEFTRMTAAKSLTSDFTADPDLSAAARLLAPEEDLAQTPRLSAAAEALARYEGRLERDLATAPGGTDSLVDELALFASWADKSRARLESRIGMREGWPASKEDIRAFFEARARAHVASQLITASLLAEPELAVSEAVESRMDRLEASWRRAAELDPVFVSSQAGDARLMADHLAMMAFYLGQASSATKDLGGAILQERAAREAAILSDEGAAEEGSGDEATDS</sequence>
<protein>
    <recommendedName>
        <fullName evidence="4">DUF2333 family protein</fullName>
    </recommendedName>
</protein>
<keyword evidence="3" id="KW-1185">Reference proteome</keyword>
<comment type="caution">
    <text evidence="2">The sequence shown here is derived from an EMBL/GenBank/DDBJ whole genome shotgun (WGS) entry which is preliminary data.</text>
</comment>
<evidence type="ECO:0008006" key="4">
    <source>
        <dbReference type="Google" id="ProtNLM"/>
    </source>
</evidence>
<reference evidence="3" key="1">
    <citation type="journal article" date="2019" name="Int. J. Syst. Evol. Microbiol.">
        <title>The Global Catalogue of Microorganisms (GCM) 10K type strain sequencing project: providing services to taxonomists for standard genome sequencing and annotation.</title>
        <authorList>
            <consortium name="The Broad Institute Genomics Platform"/>
            <consortium name="The Broad Institute Genome Sequencing Center for Infectious Disease"/>
            <person name="Wu L."/>
            <person name="Ma J."/>
        </authorList>
    </citation>
    <scope>NUCLEOTIDE SEQUENCE [LARGE SCALE GENOMIC DNA]</scope>
    <source>
        <strain evidence="3">CGMCC 1.15928</strain>
    </source>
</reference>
<dbReference type="Proteomes" id="UP000628854">
    <property type="component" value="Unassembled WGS sequence"/>
</dbReference>
<keyword evidence="1" id="KW-0472">Membrane</keyword>
<feature type="transmembrane region" description="Helical" evidence="1">
    <location>
        <begin position="49"/>
        <end position="68"/>
    </location>
</feature>
<organism evidence="2 3">
    <name type="scientific">Henriciella pelagia</name>
    <dbReference type="NCBI Taxonomy" id="1977912"/>
    <lineage>
        <taxon>Bacteria</taxon>
        <taxon>Pseudomonadati</taxon>
        <taxon>Pseudomonadota</taxon>
        <taxon>Alphaproteobacteria</taxon>
        <taxon>Hyphomonadales</taxon>
        <taxon>Hyphomonadaceae</taxon>
        <taxon>Henriciella</taxon>
    </lineage>
</organism>
<dbReference type="RefSeq" id="WP_084392784.1">
    <property type="nucleotide sequence ID" value="NZ_BMKF01000002.1"/>
</dbReference>
<evidence type="ECO:0000313" key="2">
    <source>
        <dbReference type="EMBL" id="GGB69809.1"/>
    </source>
</evidence>